<protein>
    <submittedName>
        <fullName evidence="2">IS2 transposase TnpB</fullName>
    </submittedName>
</protein>
<reference evidence="2 3" key="1">
    <citation type="submission" date="2019-02" db="EMBL/GenBank/DDBJ databases">
        <title>Deep-cultivation of Planctomycetes and their phenomic and genomic characterization uncovers novel biology.</title>
        <authorList>
            <person name="Wiegand S."/>
            <person name="Jogler M."/>
            <person name="Boedeker C."/>
            <person name="Pinto D."/>
            <person name="Vollmers J."/>
            <person name="Rivas-Marin E."/>
            <person name="Kohn T."/>
            <person name="Peeters S.H."/>
            <person name="Heuer A."/>
            <person name="Rast P."/>
            <person name="Oberbeckmann S."/>
            <person name="Bunk B."/>
            <person name="Jeske O."/>
            <person name="Meyerdierks A."/>
            <person name="Storesund J.E."/>
            <person name="Kallscheuer N."/>
            <person name="Luecker S."/>
            <person name="Lage O.M."/>
            <person name="Pohl T."/>
            <person name="Merkel B.J."/>
            <person name="Hornburger P."/>
            <person name="Mueller R.-W."/>
            <person name="Bruemmer F."/>
            <person name="Labrenz M."/>
            <person name="Spormann A.M."/>
            <person name="Op den Camp H."/>
            <person name="Overmann J."/>
            <person name="Amann R."/>
            <person name="Jetten M.S.M."/>
            <person name="Mascher T."/>
            <person name="Medema M.H."/>
            <person name="Devos D.P."/>
            <person name="Kaster A.-K."/>
            <person name="Ovreas L."/>
            <person name="Rohde M."/>
            <person name="Galperin M.Y."/>
            <person name="Jogler C."/>
        </authorList>
    </citation>
    <scope>NUCLEOTIDE SEQUENCE [LARGE SCALE GENOMIC DNA]</scope>
    <source>
        <strain evidence="2 3">SV_7m_r</strain>
    </source>
</reference>
<evidence type="ECO:0000313" key="3">
    <source>
        <dbReference type="Proteomes" id="UP000315003"/>
    </source>
</evidence>
<dbReference type="PROSITE" id="PS50994">
    <property type="entry name" value="INTEGRASE"/>
    <property type="match status" value="1"/>
</dbReference>
<dbReference type="InterPro" id="IPR012337">
    <property type="entry name" value="RNaseH-like_sf"/>
</dbReference>
<evidence type="ECO:0000313" key="2">
    <source>
        <dbReference type="EMBL" id="QDT57670.1"/>
    </source>
</evidence>
<proteinExistence type="predicted"/>
<dbReference type="Pfam" id="PF00665">
    <property type="entry name" value="rve"/>
    <property type="match status" value="1"/>
</dbReference>
<dbReference type="GO" id="GO:0003676">
    <property type="term" value="F:nucleic acid binding"/>
    <property type="evidence" value="ECO:0007669"/>
    <property type="project" value="InterPro"/>
</dbReference>
<dbReference type="AlphaFoldDB" id="A0A517SNG7"/>
<dbReference type="Gene3D" id="3.30.420.10">
    <property type="entry name" value="Ribonuclease H-like superfamily/Ribonuclease H"/>
    <property type="match status" value="1"/>
</dbReference>
<dbReference type="Pfam" id="PF13333">
    <property type="entry name" value="rve_2"/>
    <property type="match status" value="1"/>
</dbReference>
<evidence type="ECO:0000259" key="1">
    <source>
        <dbReference type="PROSITE" id="PS50994"/>
    </source>
</evidence>
<name>A0A517SNG7_9BACT</name>
<dbReference type="GO" id="GO:0015074">
    <property type="term" value="P:DNA integration"/>
    <property type="evidence" value="ECO:0007669"/>
    <property type="project" value="InterPro"/>
</dbReference>
<dbReference type="EMBL" id="CP036272">
    <property type="protein sequence ID" value="QDT57670.1"/>
    <property type="molecule type" value="Genomic_DNA"/>
</dbReference>
<dbReference type="SUPFAM" id="SSF53098">
    <property type="entry name" value="Ribonuclease H-like"/>
    <property type="match status" value="1"/>
</dbReference>
<keyword evidence="3" id="KW-1185">Reference proteome</keyword>
<organism evidence="2 3">
    <name type="scientific">Stieleria bergensis</name>
    <dbReference type="NCBI Taxonomy" id="2528025"/>
    <lineage>
        <taxon>Bacteria</taxon>
        <taxon>Pseudomonadati</taxon>
        <taxon>Planctomycetota</taxon>
        <taxon>Planctomycetia</taxon>
        <taxon>Pirellulales</taxon>
        <taxon>Pirellulaceae</taxon>
        <taxon>Stieleria</taxon>
    </lineage>
</organism>
<dbReference type="InterPro" id="IPR036397">
    <property type="entry name" value="RNaseH_sf"/>
</dbReference>
<dbReference type="InterPro" id="IPR050900">
    <property type="entry name" value="Transposase_IS3/IS150/IS904"/>
</dbReference>
<dbReference type="RefSeq" id="WP_419187930.1">
    <property type="nucleotide sequence ID" value="NZ_CP036272.1"/>
</dbReference>
<dbReference type="NCBIfam" id="NF033516">
    <property type="entry name" value="transpos_IS3"/>
    <property type="match status" value="1"/>
</dbReference>
<dbReference type="InterPro" id="IPR048020">
    <property type="entry name" value="Transpos_IS3"/>
</dbReference>
<accession>A0A517SNG7</accession>
<dbReference type="InterPro" id="IPR001584">
    <property type="entry name" value="Integrase_cat-core"/>
</dbReference>
<sequence length="324" mass="37282">MGALTGRWVPHDTRDQIVDYINHWTKQTELPAKQLLLWLGLAANKFHTWKKRYGMVNDHNGKIPRDWWLADWERQAIVAFHDKNPLEGYRRLTFMMLDDDIVAVSPSTVYRVLKAAGRLDRKSATKSLKGTGFKQPKKPHSHWHTDVSYINVGGTFFYLITVLDGFSRYIVHHELRESMTEVDIEIVIQAALEKHPGVKPRIISDNGPQYIAKDFKAFVRFNGLTHVTTSPYYPQSNGKQERFYGTLKTECIRPNPPRDRDEAVKQIAAYVCHYNETRLHSGIGYITPADCLNGLSGEIHAERDRKLEEARSRRREQASLAIAS</sequence>
<gene>
    <name evidence="2" type="ORF">SV7mr_01530</name>
</gene>
<feature type="domain" description="Integrase catalytic" evidence="1">
    <location>
        <begin position="135"/>
        <end position="296"/>
    </location>
</feature>
<dbReference type="Proteomes" id="UP000315003">
    <property type="component" value="Chromosome"/>
</dbReference>
<dbReference type="PANTHER" id="PTHR46889">
    <property type="entry name" value="TRANSPOSASE INSF FOR INSERTION SEQUENCE IS3B-RELATED"/>
    <property type="match status" value="1"/>
</dbReference>
<dbReference type="PANTHER" id="PTHR46889:SF4">
    <property type="entry name" value="TRANSPOSASE INSO FOR INSERTION SEQUENCE ELEMENT IS911B-RELATED"/>
    <property type="match status" value="1"/>
</dbReference>